<dbReference type="Proteomes" id="UP000307380">
    <property type="component" value="Unassembled WGS sequence"/>
</dbReference>
<keyword evidence="1" id="KW-0812">Transmembrane</keyword>
<dbReference type="OrthoDB" id="5125396at2"/>
<protein>
    <submittedName>
        <fullName evidence="2">Uncharacterized protein</fullName>
    </submittedName>
</protein>
<dbReference type="AlphaFoldDB" id="A0A4S4FPU4"/>
<gene>
    <name evidence="2" type="ORF">E6C70_12775</name>
</gene>
<keyword evidence="3" id="KW-1185">Reference proteome</keyword>
<organism evidence="2 3">
    <name type="scientific">Orlajensenia flava</name>
    <dbReference type="NCBI Taxonomy" id="2565934"/>
    <lineage>
        <taxon>Bacteria</taxon>
        <taxon>Bacillati</taxon>
        <taxon>Actinomycetota</taxon>
        <taxon>Actinomycetes</taxon>
        <taxon>Micrococcales</taxon>
        <taxon>Microbacteriaceae</taxon>
        <taxon>Orlajensenia</taxon>
    </lineage>
</organism>
<reference evidence="2 3" key="1">
    <citation type="submission" date="2019-04" db="EMBL/GenBank/DDBJ databases">
        <authorList>
            <person name="Jiang L."/>
        </authorList>
    </citation>
    <scope>NUCLEOTIDE SEQUENCE [LARGE SCALE GENOMIC DNA]</scope>
    <source>
        <strain evidence="2 3">YIM 131861</strain>
    </source>
</reference>
<feature type="transmembrane region" description="Helical" evidence="1">
    <location>
        <begin position="118"/>
        <end position="137"/>
    </location>
</feature>
<feature type="transmembrane region" description="Helical" evidence="1">
    <location>
        <begin position="35"/>
        <end position="53"/>
    </location>
</feature>
<dbReference type="EMBL" id="SSSN01000009">
    <property type="protein sequence ID" value="THG32613.1"/>
    <property type="molecule type" value="Genomic_DNA"/>
</dbReference>
<evidence type="ECO:0000313" key="3">
    <source>
        <dbReference type="Proteomes" id="UP000307380"/>
    </source>
</evidence>
<keyword evidence="1" id="KW-1133">Transmembrane helix</keyword>
<accession>A0A4S4FPU4</accession>
<sequence>MSSRSARVVRGLVAALVATLTAALFHVAGGGAVPGVLAVTLSLSFSALACIALAGRALNLWRLAASVVFSQFLFHALFSLSGSGTVLSTSAHLHAGEHIQIVAGFAPSMAGMAHDTTLMWASHLAAAAVTIAALRFGERAFWGLWEFTALSVRRVLRPVVMVGLTSVRVPVDSRPASLPHLDLIIGSMRHRGPPAGAIAHG</sequence>
<feature type="transmembrane region" description="Helical" evidence="1">
    <location>
        <begin position="12"/>
        <end position="29"/>
    </location>
</feature>
<keyword evidence="1" id="KW-0472">Membrane</keyword>
<evidence type="ECO:0000256" key="1">
    <source>
        <dbReference type="SAM" id="Phobius"/>
    </source>
</evidence>
<feature type="transmembrane region" description="Helical" evidence="1">
    <location>
        <begin position="60"/>
        <end position="78"/>
    </location>
</feature>
<proteinExistence type="predicted"/>
<name>A0A4S4FPU4_9MICO</name>
<comment type="caution">
    <text evidence="2">The sequence shown here is derived from an EMBL/GenBank/DDBJ whole genome shotgun (WGS) entry which is preliminary data.</text>
</comment>
<evidence type="ECO:0000313" key="2">
    <source>
        <dbReference type="EMBL" id="THG32613.1"/>
    </source>
</evidence>